<dbReference type="SMART" id="SM00466">
    <property type="entry name" value="SRA"/>
    <property type="match status" value="1"/>
</dbReference>
<dbReference type="InterPro" id="IPR051357">
    <property type="entry name" value="H3K9_HMTase_SUVAR3-9"/>
</dbReference>
<evidence type="ECO:0000256" key="1">
    <source>
        <dbReference type="ARBA" id="ARBA00004584"/>
    </source>
</evidence>
<evidence type="ECO:0000256" key="2">
    <source>
        <dbReference type="ARBA" id="ARBA00023242"/>
    </source>
</evidence>
<dbReference type="Proteomes" id="UP000238479">
    <property type="component" value="Chromosome 6"/>
</dbReference>
<dbReference type="GO" id="GO:0042054">
    <property type="term" value="F:histone methyltransferase activity"/>
    <property type="evidence" value="ECO:0007669"/>
    <property type="project" value="TreeGrafter"/>
</dbReference>
<dbReference type="PROSITE" id="PS51015">
    <property type="entry name" value="YDG"/>
    <property type="match status" value="1"/>
</dbReference>
<dbReference type="GO" id="GO:0005634">
    <property type="term" value="C:nucleus"/>
    <property type="evidence" value="ECO:0007669"/>
    <property type="project" value="UniProtKB-SubCell"/>
</dbReference>
<dbReference type="STRING" id="74649.A0A2P6PWC5"/>
<dbReference type="InterPro" id="IPR015947">
    <property type="entry name" value="PUA-like_sf"/>
</dbReference>
<dbReference type="Gene3D" id="2.30.280.10">
    <property type="entry name" value="SRA-YDG"/>
    <property type="match status" value="1"/>
</dbReference>
<dbReference type="GO" id="GO:0003690">
    <property type="term" value="F:double-stranded DNA binding"/>
    <property type="evidence" value="ECO:0007669"/>
    <property type="project" value="TreeGrafter"/>
</dbReference>
<reference evidence="5 6" key="1">
    <citation type="journal article" date="2018" name="Nat. Genet.">
        <title>The Rosa genome provides new insights in the design of modern roses.</title>
        <authorList>
            <person name="Bendahmane M."/>
        </authorList>
    </citation>
    <scope>NUCLEOTIDE SEQUENCE [LARGE SCALE GENOMIC DNA]</scope>
    <source>
        <strain evidence="6">cv. Old Blush</strain>
    </source>
</reference>
<dbReference type="GO" id="GO:0032259">
    <property type="term" value="P:methylation"/>
    <property type="evidence" value="ECO:0007669"/>
    <property type="project" value="UniProtKB-KW"/>
</dbReference>
<dbReference type="OMA" id="TAKWYET"/>
<organism evidence="5 6">
    <name type="scientific">Rosa chinensis</name>
    <name type="common">China rose</name>
    <dbReference type="NCBI Taxonomy" id="74649"/>
    <lineage>
        <taxon>Eukaryota</taxon>
        <taxon>Viridiplantae</taxon>
        <taxon>Streptophyta</taxon>
        <taxon>Embryophyta</taxon>
        <taxon>Tracheophyta</taxon>
        <taxon>Spermatophyta</taxon>
        <taxon>Magnoliopsida</taxon>
        <taxon>eudicotyledons</taxon>
        <taxon>Gunneridae</taxon>
        <taxon>Pentapetalae</taxon>
        <taxon>rosids</taxon>
        <taxon>fabids</taxon>
        <taxon>Rosales</taxon>
        <taxon>Rosaceae</taxon>
        <taxon>Rosoideae</taxon>
        <taxon>Rosoideae incertae sedis</taxon>
        <taxon>Rosa</taxon>
    </lineage>
</organism>
<evidence type="ECO:0000259" key="4">
    <source>
        <dbReference type="PROSITE" id="PS51015"/>
    </source>
</evidence>
<dbReference type="AlphaFoldDB" id="A0A2P6PWC5"/>
<dbReference type="InterPro" id="IPR036987">
    <property type="entry name" value="SRA-YDG_sf"/>
</dbReference>
<evidence type="ECO:0000313" key="6">
    <source>
        <dbReference type="Proteomes" id="UP000238479"/>
    </source>
</evidence>
<dbReference type="SUPFAM" id="SSF88697">
    <property type="entry name" value="PUA domain-like"/>
    <property type="match status" value="1"/>
</dbReference>
<dbReference type="PANTHER" id="PTHR45660:SF46">
    <property type="entry name" value="HISTONE-LYSINE N-METHYLTRANSFERASE, H3 LYSINE-9 SPECIFIC SUVH6"/>
    <property type="match status" value="1"/>
</dbReference>
<feature type="domain" description="YDG" evidence="4">
    <location>
        <begin position="65"/>
        <end position="212"/>
    </location>
</feature>
<dbReference type="EC" id="2.1.1.-" evidence="5"/>
<keyword evidence="5" id="KW-0808">Transferase</keyword>
<dbReference type="Pfam" id="PF02182">
    <property type="entry name" value="SAD_SRA"/>
    <property type="match status" value="1"/>
</dbReference>
<comment type="caution">
    <text evidence="5">The sequence shown here is derived from an EMBL/GenBank/DDBJ whole genome shotgun (WGS) entry which is preliminary data.</text>
</comment>
<dbReference type="Gramene" id="PRQ26233">
    <property type="protein sequence ID" value="PRQ26233"/>
    <property type="gene ID" value="RchiOBHm_Chr6g0292341"/>
</dbReference>
<dbReference type="EMBL" id="PDCK01000044">
    <property type="protein sequence ID" value="PRQ26233.1"/>
    <property type="molecule type" value="Genomic_DNA"/>
</dbReference>
<keyword evidence="6" id="KW-1185">Reference proteome</keyword>
<name>A0A2P6PWC5_ROSCH</name>
<keyword evidence="2 3" id="KW-0539">Nucleus</keyword>
<keyword evidence="5" id="KW-0489">Methyltransferase</keyword>
<protein>
    <submittedName>
        <fullName evidence="5">Putative methyltransferase</fullName>
        <ecNumber evidence="5">2.1.1.-</ecNumber>
    </submittedName>
</protein>
<comment type="subcellular location">
    <subcellularLocation>
        <location evidence="1">Chromosome</location>
        <location evidence="1">Centromere</location>
    </subcellularLocation>
    <subcellularLocation>
        <location evidence="3">Nucleus</location>
    </subcellularLocation>
</comment>
<dbReference type="PANTHER" id="PTHR45660">
    <property type="entry name" value="HISTONE-LYSINE N-METHYLTRANSFERASE SETMAR"/>
    <property type="match status" value="1"/>
</dbReference>
<accession>A0A2P6PWC5</accession>
<gene>
    <name evidence="5" type="ORF">RchiOBHm_Chr6g0292341</name>
</gene>
<proteinExistence type="predicted"/>
<evidence type="ECO:0000313" key="5">
    <source>
        <dbReference type="EMBL" id="PRQ26233.1"/>
    </source>
</evidence>
<sequence length="224" mass="25607">MHAEFTSQKSVEVENKNRNKVKGALEAYREILTKSEAQNCNWSYIKAAMDLKKQGKWVNKMKQVGSIAGVKVGDRFRHRAQLTIVGLHQQFTCGIDYMWRNDGKILATSIVDSGRYVNNLQSSDILIYSGQGGKSLFHKTKPTYQTKPTDQIMQGGNLALRNSKEEGTPIRVIRRLKHSKGSCYVYYGLYTVERVLQERQLGIMIYKFMLRRKSGQPELSFDSS</sequence>
<dbReference type="GO" id="GO:0000775">
    <property type="term" value="C:chromosome, centromeric region"/>
    <property type="evidence" value="ECO:0007669"/>
    <property type="project" value="UniProtKB-SubCell"/>
</dbReference>
<evidence type="ECO:0000256" key="3">
    <source>
        <dbReference type="PROSITE-ProRule" id="PRU00358"/>
    </source>
</evidence>
<dbReference type="InterPro" id="IPR003105">
    <property type="entry name" value="SRA_YDG"/>
</dbReference>